<sequence>MARSTCYNSKLTVFVVGLLLAGGANCADTPAQFYSFDALQLDNGGKDVDISLLEEGVQLPGIYQVDIVINGKIIDAGEIPFHLEKNSVGKPFLQACLTREQVRRYGIKAANYPALFQASNSLSRECAHISAIPQATESFQFSRRQLLLSIPQVALIPHYSGIAPRETWNDGIPAFLMNYQAGYTQSTYQRGTLSSNNLNLQLEPGVNSGAWRLRNLTTWQKFGSQKGQWQTSYTYAERGLYGIKSHLTLGERFTPSDIFDSIPFRGAMLETDDAMIPYNQREFAPIVQGVAQTQARIEVKQNGYVIYSTTVAPGPFSLAELPATTSGGDLQVTVFESDGRRQIFTVPYNTPAIALRQGFLKYNVMAGQYRPSESEVDRAIIGQATLMYGLPWNLTTYGGAQWAERYQAGQLGMGVSLGNIGALSIDSTLSHGKKWNENAQYGKTWRLRYSKSFESTNTGVALAGYQYSSSGYNSLSDVIDTYHTGNHVFYSGDFKDEQNFYGSWFNGNTHRRKSRVSLTISQPLGRWGGIYLGATRETFWGNLRDQNEFSARYTSPMISGIYWSVSLAQRKWNYPLINISGENKTDRTIDFWISIPLNRNTEHDIHMNYQMQRNSVKQKVQSIGINGYAFDRQLYWDINEQLAKTSYTQSNQDSGNFNLKWNGTYGTLNGGYGYSKWDRHMSAGVEGGVIIHQNGITLGHKLGKTTALIEVPGGSNISVMGGEGVKTDFRGYTTLSYLVPYQDNTIRLDPVTFPRDVSIQKTDVKVIPTEGAVVPAVFSSRVGARAVITLIRLNGKPVPFGAVTSIVDQAESINNTGIVGEDGEVYMTGLPTKGKIKVQWGKGLRYNCYSSFYLKNSNEVADIYNFTDVCK</sequence>
<keyword evidence="5" id="KW-1029">Fimbrium biogenesis</keyword>
<dbReference type="InterPro" id="IPR037224">
    <property type="entry name" value="PapC_N_sf"/>
</dbReference>
<evidence type="ECO:0000256" key="8">
    <source>
        <dbReference type="ARBA" id="ARBA00023136"/>
    </source>
</evidence>
<evidence type="ECO:0000256" key="5">
    <source>
        <dbReference type="ARBA" id="ARBA00022558"/>
    </source>
</evidence>
<dbReference type="FunFam" id="2.60.40.3110:FF:000001">
    <property type="entry name" value="Putative fimbrial outer membrane usher"/>
    <property type="match status" value="1"/>
</dbReference>
<keyword evidence="6" id="KW-0812">Transmembrane</keyword>
<name>A0A5U2NZE4_SALER</name>
<dbReference type="InterPro" id="IPR042186">
    <property type="entry name" value="FimD_plug_dom"/>
</dbReference>
<keyword evidence="9" id="KW-0998">Cell outer membrane</keyword>
<gene>
    <name evidence="13" type="ORF">LZ49_21450</name>
</gene>
<comment type="caution">
    <text evidence="13">The sequence shown here is derived from an EMBL/GenBank/DDBJ whole genome shotgun (WGS) entry which is preliminary data.</text>
</comment>
<dbReference type="PANTHER" id="PTHR30451">
    <property type="entry name" value="OUTER MEMBRANE USHER PROTEIN"/>
    <property type="match status" value="1"/>
</dbReference>
<keyword evidence="3" id="KW-0813">Transport</keyword>
<accession>A0A5U2NZE4</accession>
<keyword evidence="8" id="KW-0472">Membrane</keyword>
<feature type="domain" description="PapC N-terminal" evidence="12">
    <location>
        <begin position="36"/>
        <end position="181"/>
    </location>
</feature>
<evidence type="ECO:0000259" key="12">
    <source>
        <dbReference type="Pfam" id="PF13954"/>
    </source>
</evidence>
<evidence type="ECO:0000256" key="4">
    <source>
        <dbReference type="ARBA" id="ARBA00022452"/>
    </source>
</evidence>
<comment type="subcellular location">
    <subcellularLocation>
        <location evidence="1">Cell outer membrane</location>
        <topology evidence="1">Multi-pass membrane protein</topology>
    </subcellularLocation>
</comment>
<evidence type="ECO:0000256" key="2">
    <source>
        <dbReference type="ARBA" id="ARBA00008064"/>
    </source>
</evidence>
<dbReference type="GO" id="GO:0015473">
    <property type="term" value="F:fimbrial usher porin activity"/>
    <property type="evidence" value="ECO:0007669"/>
    <property type="project" value="InterPro"/>
</dbReference>
<evidence type="ECO:0000313" key="13">
    <source>
        <dbReference type="EMBL" id="EBP1418315.1"/>
    </source>
</evidence>
<dbReference type="EMBL" id="AAGKTT010000016">
    <property type="protein sequence ID" value="EBP1418315.1"/>
    <property type="molecule type" value="Genomic_DNA"/>
</dbReference>
<dbReference type="FunFam" id="3.10.20.410:FF:000001">
    <property type="entry name" value="Fimbrial outer membrane usher protein"/>
    <property type="match status" value="1"/>
</dbReference>
<dbReference type="SUPFAM" id="SSF141729">
    <property type="entry name" value="FimD N-terminal domain-like"/>
    <property type="match status" value="1"/>
</dbReference>
<dbReference type="Pfam" id="PF13954">
    <property type="entry name" value="PapC_N"/>
    <property type="match status" value="1"/>
</dbReference>
<dbReference type="GO" id="GO:0009279">
    <property type="term" value="C:cell outer membrane"/>
    <property type="evidence" value="ECO:0007669"/>
    <property type="project" value="UniProtKB-SubCell"/>
</dbReference>
<evidence type="ECO:0000256" key="6">
    <source>
        <dbReference type="ARBA" id="ARBA00022692"/>
    </source>
</evidence>
<dbReference type="Gene3D" id="2.60.40.2070">
    <property type="match status" value="1"/>
</dbReference>
<evidence type="ECO:0000256" key="7">
    <source>
        <dbReference type="ARBA" id="ARBA00022729"/>
    </source>
</evidence>
<dbReference type="InterPro" id="IPR043142">
    <property type="entry name" value="PapC-like_C_sf"/>
</dbReference>
<evidence type="ECO:0000256" key="9">
    <source>
        <dbReference type="ARBA" id="ARBA00023237"/>
    </source>
</evidence>
<dbReference type="AlphaFoldDB" id="A0A5U2NZE4"/>
<dbReference type="Gene3D" id="2.60.40.2610">
    <property type="entry name" value="Outer membrane usher protein FimD, plug domain"/>
    <property type="match status" value="1"/>
</dbReference>
<feature type="signal peptide" evidence="10">
    <location>
        <begin position="1"/>
        <end position="26"/>
    </location>
</feature>
<dbReference type="InterPro" id="IPR025949">
    <property type="entry name" value="PapC-like_C"/>
</dbReference>
<keyword evidence="4" id="KW-1134">Transmembrane beta strand</keyword>
<protein>
    <submittedName>
        <fullName evidence="13">Fimbria/pilus outer membrane usher protein</fullName>
    </submittedName>
</protein>
<evidence type="ECO:0000256" key="10">
    <source>
        <dbReference type="SAM" id="SignalP"/>
    </source>
</evidence>
<dbReference type="Gene3D" id="3.10.20.410">
    <property type="match status" value="1"/>
</dbReference>
<dbReference type="InterPro" id="IPR000015">
    <property type="entry name" value="Fimb_usher"/>
</dbReference>
<dbReference type="Pfam" id="PF00577">
    <property type="entry name" value="Usher"/>
    <property type="match status" value="1"/>
</dbReference>
<evidence type="ECO:0000256" key="1">
    <source>
        <dbReference type="ARBA" id="ARBA00004571"/>
    </source>
</evidence>
<proteinExistence type="inferred from homology"/>
<dbReference type="Gene3D" id="2.60.40.3110">
    <property type="match status" value="1"/>
</dbReference>
<evidence type="ECO:0000259" key="11">
    <source>
        <dbReference type="Pfam" id="PF13953"/>
    </source>
</evidence>
<comment type="similarity">
    <text evidence="2">Belongs to the fimbrial export usher family.</text>
</comment>
<dbReference type="GO" id="GO:0009297">
    <property type="term" value="P:pilus assembly"/>
    <property type="evidence" value="ECO:0007669"/>
    <property type="project" value="InterPro"/>
</dbReference>
<dbReference type="PANTHER" id="PTHR30451:SF9">
    <property type="entry name" value="F1 CAPSULE-ANCHORING PROTEIN"/>
    <property type="match status" value="1"/>
</dbReference>
<evidence type="ECO:0000256" key="3">
    <source>
        <dbReference type="ARBA" id="ARBA00022448"/>
    </source>
</evidence>
<keyword evidence="7 10" id="KW-0732">Signal</keyword>
<dbReference type="InterPro" id="IPR025885">
    <property type="entry name" value="PapC_N"/>
</dbReference>
<feature type="chain" id="PRO_5026056235" evidence="10">
    <location>
        <begin position="27"/>
        <end position="871"/>
    </location>
</feature>
<reference evidence="13" key="1">
    <citation type="submission" date="2018-07" db="EMBL/GenBank/DDBJ databases">
        <authorList>
            <consortium name="GenomeTrakr network: Whole genome sequencing for foodborne pathogen traceback"/>
        </authorList>
    </citation>
    <scope>NUCLEOTIDE SEQUENCE</scope>
    <source>
        <strain evidence="13">FDA00004327</strain>
    </source>
</reference>
<feature type="domain" description="PapC-like C-terminal" evidence="11">
    <location>
        <begin position="788"/>
        <end position="854"/>
    </location>
</feature>
<organism evidence="13">
    <name type="scientific">Salmonella enterica</name>
    <name type="common">Salmonella choleraesuis</name>
    <dbReference type="NCBI Taxonomy" id="28901"/>
    <lineage>
        <taxon>Bacteria</taxon>
        <taxon>Pseudomonadati</taxon>
        <taxon>Pseudomonadota</taxon>
        <taxon>Gammaproteobacteria</taxon>
        <taxon>Enterobacterales</taxon>
        <taxon>Enterobacteriaceae</taxon>
        <taxon>Salmonella</taxon>
    </lineage>
</organism>
<dbReference type="Pfam" id="PF13953">
    <property type="entry name" value="PapC_C"/>
    <property type="match status" value="1"/>
</dbReference>